<dbReference type="PANTHER" id="PTHR43464">
    <property type="entry name" value="METHYLTRANSFERASE"/>
    <property type="match status" value="1"/>
</dbReference>
<dbReference type="InterPro" id="IPR029063">
    <property type="entry name" value="SAM-dependent_MTases_sf"/>
</dbReference>
<dbReference type="SUPFAM" id="SSF53335">
    <property type="entry name" value="S-adenosyl-L-methionine-dependent methyltransferases"/>
    <property type="match status" value="1"/>
</dbReference>
<evidence type="ECO:0000256" key="2">
    <source>
        <dbReference type="ARBA" id="ARBA00022679"/>
    </source>
</evidence>
<keyword evidence="1 5" id="KW-0489">Methyltransferase</keyword>
<dbReference type="GO" id="GO:0032259">
    <property type="term" value="P:methylation"/>
    <property type="evidence" value="ECO:0007669"/>
    <property type="project" value="UniProtKB-KW"/>
</dbReference>
<dbReference type="InterPro" id="IPR041698">
    <property type="entry name" value="Methyltransf_25"/>
</dbReference>
<proteinExistence type="predicted"/>
<keyword evidence="6" id="KW-1185">Reference proteome</keyword>
<dbReference type="CDD" id="cd02440">
    <property type="entry name" value="AdoMet_MTases"/>
    <property type="match status" value="1"/>
</dbReference>
<dbReference type="PANTHER" id="PTHR43464:SF19">
    <property type="entry name" value="UBIQUINONE BIOSYNTHESIS O-METHYLTRANSFERASE, MITOCHONDRIAL"/>
    <property type="match status" value="1"/>
</dbReference>
<organism evidence="5 6">
    <name type="scientific">Streptomyces olivoverticillatus</name>
    <dbReference type="NCBI Taxonomy" id="66427"/>
    <lineage>
        <taxon>Bacteria</taxon>
        <taxon>Bacillati</taxon>
        <taxon>Actinomycetota</taxon>
        <taxon>Actinomycetes</taxon>
        <taxon>Kitasatosporales</taxon>
        <taxon>Streptomycetaceae</taxon>
        <taxon>Streptomyces</taxon>
    </lineage>
</organism>
<dbReference type="Proteomes" id="UP000556084">
    <property type="component" value="Unassembled WGS sequence"/>
</dbReference>
<feature type="domain" description="Methyltransferase" evidence="4">
    <location>
        <begin position="47"/>
        <end position="143"/>
    </location>
</feature>
<dbReference type="GO" id="GO:0008168">
    <property type="term" value="F:methyltransferase activity"/>
    <property type="evidence" value="ECO:0007669"/>
    <property type="project" value="UniProtKB-KW"/>
</dbReference>
<protein>
    <submittedName>
        <fullName evidence="5">SAM-dependent methyltransferase</fullName>
    </submittedName>
</protein>
<sequence length="209" mass="23697">MKPWFYTWLYKRGAAWEHVGVAPELRELLDEGRIEVDPESGRRPRAVDLGCGTGANAVFLAQRGFDVVGVDFTAYALERARERAREAKVEEHCRFVEADLSARHIPGVEGPFDLLVDYGTLDDTTGPVRRGMADTVVRLSRPGSQFFLWCFSADKKELPLVARKRMSRLLHTVMAPGEERRLFGSSFEIERLPDPPRPPHAACFLMVRR</sequence>
<accession>A0A7W7LRP4</accession>
<comment type="caution">
    <text evidence="5">The sequence shown here is derived from an EMBL/GenBank/DDBJ whole genome shotgun (WGS) entry which is preliminary data.</text>
</comment>
<keyword evidence="2 5" id="KW-0808">Transferase</keyword>
<dbReference type="RefSeq" id="WP_184350976.1">
    <property type="nucleotide sequence ID" value="NZ_JACHJH010000006.1"/>
</dbReference>
<dbReference type="AlphaFoldDB" id="A0A7W7LRP4"/>
<reference evidence="5 6" key="1">
    <citation type="submission" date="2020-08" db="EMBL/GenBank/DDBJ databases">
        <title>Genomic Encyclopedia of Type Strains, Phase III (KMG-III): the genomes of soil and plant-associated and newly described type strains.</title>
        <authorList>
            <person name="Whitman W."/>
        </authorList>
    </citation>
    <scope>NUCLEOTIDE SEQUENCE [LARGE SCALE GENOMIC DNA]</scope>
    <source>
        <strain evidence="5 6">CECT 3266</strain>
    </source>
</reference>
<evidence type="ECO:0000313" key="6">
    <source>
        <dbReference type="Proteomes" id="UP000556084"/>
    </source>
</evidence>
<evidence type="ECO:0000256" key="1">
    <source>
        <dbReference type="ARBA" id="ARBA00022603"/>
    </source>
</evidence>
<evidence type="ECO:0000256" key="3">
    <source>
        <dbReference type="ARBA" id="ARBA00022691"/>
    </source>
</evidence>
<keyword evidence="3" id="KW-0949">S-adenosyl-L-methionine</keyword>
<name>A0A7W7LRP4_9ACTN</name>
<gene>
    <name evidence="5" type="ORF">FHS39_004247</name>
</gene>
<dbReference type="Pfam" id="PF13649">
    <property type="entry name" value="Methyltransf_25"/>
    <property type="match status" value="1"/>
</dbReference>
<dbReference type="Gene3D" id="3.40.50.150">
    <property type="entry name" value="Vaccinia Virus protein VP39"/>
    <property type="match status" value="1"/>
</dbReference>
<evidence type="ECO:0000259" key="4">
    <source>
        <dbReference type="Pfam" id="PF13649"/>
    </source>
</evidence>
<evidence type="ECO:0000313" key="5">
    <source>
        <dbReference type="EMBL" id="MBB4895180.1"/>
    </source>
</evidence>
<dbReference type="EMBL" id="JACHJH010000006">
    <property type="protein sequence ID" value="MBB4895180.1"/>
    <property type="molecule type" value="Genomic_DNA"/>
</dbReference>